<comment type="caution">
    <text evidence="1">The sequence shown here is derived from an EMBL/GenBank/DDBJ whole genome shotgun (WGS) entry which is preliminary data.</text>
</comment>
<evidence type="ECO:0000313" key="1">
    <source>
        <dbReference type="EMBL" id="KAI4817537.1"/>
    </source>
</evidence>
<evidence type="ECO:0000313" key="2">
    <source>
        <dbReference type="Proteomes" id="UP001057452"/>
    </source>
</evidence>
<dbReference type="EMBL" id="CM043795">
    <property type="protein sequence ID" value="KAI4817537.1"/>
    <property type="molecule type" value="Genomic_DNA"/>
</dbReference>
<proteinExistence type="predicted"/>
<reference evidence="1" key="1">
    <citation type="submission" date="2022-05" db="EMBL/GenBank/DDBJ databases">
        <title>Chromosome-level genome of Chaenocephalus aceratus.</title>
        <authorList>
            <person name="Park H."/>
        </authorList>
    </citation>
    <scope>NUCLEOTIDE SEQUENCE</scope>
    <source>
        <strain evidence="1">KU_202001</strain>
    </source>
</reference>
<gene>
    <name evidence="1" type="ORF">KUCAC02_010925</name>
</gene>
<name>A0ACB9WVZ3_CHAAC</name>
<dbReference type="Proteomes" id="UP001057452">
    <property type="component" value="Chromosome 11"/>
</dbReference>
<sequence>MFLISSVQQDRRAPADRFLRTPIFPPLEGALTPPSSRVSTSSLDNSCWMVKLSSMASTPTEHTLANEEAAELRSCPALLSPQSPSGSNSSSPSLLFLHPTPSPPACEAYWFPSYSEHLVPSLSPLPTTSQVSSSLTCPELSFLPISLRLHPSVPSSSYPRLLSAALLYPERGPWSQQLPVSQKTPLFSPSVFPPLPPHPPPTPLWYIPSLSPGAFLTDLGRLRSPSVSVRVELSLYSSVEA</sequence>
<protein>
    <submittedName>
        <fullName evidence="1">Uncharacterized protein</fullName>
    </submittedName>
</protein>
<organism evidence="1 2">
    <name type="scientific">Chaenocephalus aceratus</name>
    <name type="common">Blackfin icefish</name>
    <name type="synonym">Chaenichthys aceratus</name>
    <dbReference type="NCBI Taxonomy" id="36190"/>
    <lineage>
        <taxon>Eukaryota</taxon>
        <taxon>Metazoa</taxon>
        <taxon>Chordata</taxon>
        <taxon>Craniata</taxon>
        <taxon>Vertebrata</taxon>
        <taxon>Euteleostomi</taxon>
        <taxon>Actinopterygii</taxon>
        <taxon>Neopterygii</taxon>
        <taxon>Teleostei</taxon>
        <taxon>Neoteleostei</taxon>
        <taxon>Acanthomorphata</taxon>
        <taxon>Eupercaria</taxon>
        <taxon>Perciformes</taxon>
        <taxon>Notothenioidei</taxon>
        <taxon>Channichthyidae</taxon>
        <taxon>Chaenocephalus</taxon>
    </lineage>
</organism>
<keyword evidence="2" id="KW-1185">Reference proteome</keyword>
<accession>A0ACB9WVZ3</accession>